<dbReference type="InterPro" id="IPR028927">
    <property type="entry name" value="Man-6-P_rcpt"/>
</dbReference>
<dbReference type="Proteomes" id="UP000694941">
    <property type="component" value="Unplaced"/>
</dbReference>
<comment type="subcellular location">
    <subcellularLocation>
        <location evidence="1">Endomembrane system</location>
    </subcellularLocation>
</comment>
<evidence type="ECO:0000256" key="9">
    <source>
        <dbReference type="SAM" id="Phobius"/>
    </source>
</evidence>
<dbReference type="Gene3D" id="2.70.130.10">
    <property type="entry name" value="Mannose-6-phosphate receptor binding domain"/>
    <property type="match status" value="1"/>
</dbReference>
<keyword evidence="4" id="KW-0732">Signal</keyword>
<evidence type="ECO:0000313" key="12">
    <source>
        <dbReference type="RefSeq" id="XP_013774146.1"/>
    </source>
</evidence>
<evidence type="ECO:0000259" key="10">
    <source>
        <dbReference type="PROSITE" id="PS51914"/>
    </source>
</evidence>
<dbReference type="InterPro" id="IPR000296">
    <property type="entry name" value="Man-6-P_rcpt_cation_dep"/>
</dbReference>
<feature type="transmembrane region" description="Helical" evidence="9">
    <location>
        <begin position="224"/>
        <end position="245"/>
    </location>
</feature>
<feature type="transmembrane region" description="Helical" evidence="9">
    <location>
        <begin position="38"/>
        <end position="56"/>
    </location>
</feature>
<evidence type="ECO:0000256" key="1">
    <source>
        <dbReference type="ARBA" id="ARBA00004308"/>
    </source>
</evidence>
<proteinExistence type="predicted"/>
<keyword evidence="8" id="KW-0325">Glycoprotein</keyword>
<evidence type="ECO:0000256" key="8">
    <source>
        <dbReference type="ARBA" id="ARBA00023180"/>
    </source>
</evidence>
<evidence type="ECO:0000256" key="5">
    <source>
        <dbReference type="ARBA" id="ARBA00022989"/>
    </source>
</evidence>
<dbReference type="SUPFAM" id="SSF50911">
    <property type="entry name" value="Mannose 6-phosphate receptor domain"/>
    <property type="match status" value="1"/>
</dbReference>
<dbReference type="PANTHER" id="PTHR15071">
    <property type="entry name" value="MANNOSE-6-PHOSPHATE RECEPTOR FAMILY MEMBER"/>
    <property type="match status" value="1"/>
</dbReference>
<dbReference type="RefSeq" id="XP_013774146.1">
    <property type="nucleotide sequence ID" value="XM_013918692.2"/>
</dbReference>
<name>A0ABM1B3M9_LIMPO</name>
<dbReference type="GeneID" id="106459106"/>
<evidence type="ECO:0000256" key="4">
    <source>
        <dbReference type="ARBA" id="ARBA00022729"/>
    </source>
</evidence>
<evidence type="ECO:0000313" key="11">
    <source>
        <dbReference type="Proteomes" id="UP000694941"/>
    </source>
</evidence>
<evidence type="ECO:0000256" key="3">
    <source>
        <dbReference type="ARBA" id="ARBA00022692"/>
    </source>
</evidence>
<dbReference type="PROSITE" id="PS51914">
    <property type="entry name" value="MRH"/>
    <property type="match status" value="1"/>
</dbReference>
<keyword evidence="2" id="KW-0813">Transport</keyword>
<keyword evidence="3 9" id="KW-0812">Transmembrane</keyword>
<sequence>MQQVMYASVSVTASLSVDLLCTGIKIQAAMISNSRRVILYLCLSLIILNTVTVTTADQGDCKIIKEKNPEMNKREKELLNRLGPLKGSIFSTSDNTESKRSGYFYKLGICSNVSDVPFSGVMQFNSTFPNQRWLIGRYNATKIMGGTDWIFLTYDNGEEYKSDCNKTKRTANIMIVCDPFNLKGTFKMLEERKKDETDYCYYLFELGSNVACTVPPVNKHLSSGSVFCIIFFTLTGIYLTVGFLYKRLIVGARGLEQIPHYSFWRDFGNLQADGCDLICRCGPRQEEHAYRGIENQIPKYEEEDRDDQLLTM</sequence>
<gene>
    <name evidence="12" type="primary">LOC106459106</name>
</gene>
<reference evidence="12" key="1">
    <citation type="submission" date="2025-08" db="UniProtKB">
        <authorList>
            <consortium name="RefSeq"/>
        </authorList>
    </citation>
    <scope>IDENTIFICATION</scope>
    <source>
        <tissue evidence="12">Muscle</tissue>
    </source>
</reference>
<keyword evidence="6 9" id="KW-0472">Membrane</keyword>
<accession>A0ABM1B3M9</accession>
<evidence type="ECO:0000256" key="6">
    <source>
        <dbReference type="ARBA" id="ARBA00023136"/>
    </source>
</evidence>
<organism evidence="11 12">
    <name type="scientific">Limulus polyphemus</name>
    <name type="common">Atlantic horseshoe crab</name>
    <dbReference type="NCBI Taxonomy" id="6850"/>
    <lineage>
        <taxon>Eukaryota</taxon>
        <taxon>Metazoa</taxon>
        <taxon>Ecdysozoa</taxon>
        <taxon>Arthropoda</taxon>
        <taxon>Chelicerata</taxon>
        <taxon>Merostomata</taxon>
        <taxon>Xiphosura</taxon>
        <taxon>Limulidae</taxon>
        <taxon>Limulus</taxon>
    </lineage>
</organism>
<dbReference type="PANTHER" id="PTHR15071:SF29">
    <property type="entry name" value="CATION-DEPENDENT MANNOSE-6-PHOSPHATE RECEPTOR"/>
    <property type="match status" value="1"/>
</dbReference>
<dbReference type="Pfam" id="PF02157">
    <property type="entry name" value="Man-6-P_recep"/>
    <property type="match status" value="1"/>
</dbReference>
<dbReference type="InterPro" id="IPR044865">
    <property type="entry name" value="MRH_dom"/>
</dbReference>
<keyword evidence="11" id="KW-1185">Reference proteome</keyword>
<protein>
    <submittedName>
        <fullName evidence="12">Cation-dependent mannose-6-phosphate receptor-like</fullName>
    </submittedName>
</protein>
<evidence type="ECO:0000256" key="7">
    <source>
        <dbReference type="ARBA" id="ARBA00023157"/>
    </source>
</evidence>
<feature type="domain" description="MRH" evidence="10">
    <location>
        <begin position="59"/>
        <end position="214"/>
    </location>
</feature>
<dbReference type="PRINTS" id="PR00715">
    <property type="entry name" value="MAN6PRECEPTR"/>
</dbReference>
<keyword evidence="7" id="KW-1015">Disulfide bond</keyword>
<keyword evidence="5 9" id="KW-1133">Transmembrane helix</keyword>
<evidence type="ECO:0000256" key="2">
    <source>
        <dbReference type="ARBA" id="ARBA00022448"/>
    </source>
</evidence>
<dbReference type="InterPro" id="IPR009011">
    <property type="entry name" value="Man6P_isomerase_rcpt-bd_dom_sf"/>
</dbReference>